<evidence type="ECO:0000313" key="1">
    <source>
        <dbReference type="EMBL" id="KAG0424670.1"/>
    </source>
</evidence>
<gene>
    <name evidence="1" type="ORF">HPB47_028131</name>
</gene>
<comment type="caution">
    <text evidence="1">The sequence shown here is derived from an EMBL/GenBank/DDBJ whole genome shotgun (WGS) entry which is preliminary data.</text>
</comment>
<organism evidence="1 2">
    <name type="scientific">Ixodes persulcatus</name>
    <name type="common">Taiga tick</name>
    <dbReference type="NCBI Taxonomy" id="34615"/>
    <lineage>
        <taxon>Eukaryota</taxon>
        <taxon>Metazoa</taxon>
        <taxon>Ecdysozoa</taxon>
        <taxon>Arthropoda</taxon>
        <taxon>Chelicerata</taxon>
        <taxon>Arachnida</taxon>
        <taxon>Acari</taxon>
        <taxon>Parasitiformes</taxon>
        <taxon>Ixodida</taxon>
        <taxon>Ixodoidea</taxon>
        <taxon>Ixodidae</taxon>
        <taxon>Ixodinae</taxon>
        <taxon>Ixodes</taxon>
    </lineage>
</organism>
<evidence type="ECO:0000313" key="2">
    <source>
        <dbReference type="Proteomes" id="UP000805193"/>
    </source>
</evidence>
<reference evidence="1 2" key="1">
    <citation type="journal article" date="2020" name="Cell">
        <title>Large-Scale Comparative Analyses of Tick Genomes Elucidate Their Genetic Diversity and Vector Capacities.</title>
        <authorList>
            <consortium name="Tick Genome and Microbiome Consortium (TIGMIC)"/>
            <person name="Jia N."/>
            <person name="Wang J."/>
            <person name="Shi W."/>
            <person name="Du L."/>
            <person name="Sun Y."/>
            <person name="Zhan W."/>
            <person name="Jiang J.F."/>
            <person name="Wang Q."/>
            <person name="Zhang B."/>
            <person name="Ji P."/>
            <person name="Bell-Sakyi L."/>
            <person name="Cui X.M."/>
            <person name="Yuan T.T."/>
            <person name="Jiang B.G."/>
            <person name="Yang W.F."/>
            <person name="Lam T.T."/>
            <person name="Chang Q.C."/>
            <person name="Ding S.J."/>
            <person name="Wang X.J."/>
            <person name="Zhu J.G."/>
            <person name="Ruan X.D."/>
            <person name="Zhao L."/>
            <person name="Wei J.T."/>
            <person name="Ye R.Z."/>
            <person name="Que T.C."/>
            <person name="Du C.H."/>
            <person name="Zhou Y.H."/>
            <person name="Cheng J.X."/>
            <person name="Dai P.F."/>
            <person name="Guo W.B."/>
            <person name="Han X.H."/>
            <person name="Huang E.J."/>
            <person name="Li L.F."/>
            <person name="Wei W."/>
            <person name="Gao Y.C."/>
            <person name="Liu J.Z."/>
            <person name="Shao H.Z."/>
            <person name="Wang X."/>
            <person name="Wang C.C."/>
            <person name="Yang T.C."/>
            <person name="Huo Q.B."/>
            <person name="Li W."/>
            <person name="Chen H.Y."/>
            <person name="Chen S.E."/>
            <person name="Zhou L.G."/>
            <person name="Ni X.B."/>
            <person name="Tian J.H."/>
            <person name="Sheng Y."/>
            <person name="Liu T."/>
            <person name="Pan Y.S."/>
            <person name="Xia L.Y."/>
            <person name="Li J."/>
            <person name="Zhao F."/>
            <person name="Cao W.C."/>
        </authorList>
    </citation>
    <scope>NUCLEOTIDE SEQUENCE [LARGE SCALE GENOMIC DNA]</scope>
    <source>
        <strain evidence="1">Iper-2018</strain>
    </source>
</reference>
<proteinExistence type="predicted"/>
<accession>A0AC60PVW8</accession>
<sequence length="127" mass="13941">MSDREGTPEEVHEEEEEAYQQQGGQQQMGDGAGGEAPSEEEEEEEAEEEEEKSRGDEGSPGEEEASQSREESFPVIAQETSSLQSLSIPFTFTQAQQQVLLPWQEVSEALLVMPLSLRPSAPCGVQL</sequence>
<dbReference type="Proteomes" id="UP000805193">
    <property type="component" value="Unassembled WGS sequence"/>
</dbReference>
<protein>
    <submittedName>
        <fullName evidence="1">Uncharacterized protein</fullName>
    </submittedName>
</protein>
<dbReference type="EMBL" id="JABSTQ010009948">
    <property type="protein sequence ID" value="KAG0424670.1"/>
    <property type="molecule type" value="Genomic_DNA"/>
</dbReference>
<name>A0AC60PVW8_IXOPE</name>
<keyword evidence="2" id="KW-1185">Reference proteome</keyword>